<dbReference type="HOGENOM" id="CLU_2933224_0_0_9"/>
<gene>
    <name evidence="1" type="ORF">Cspa_c17470</name>
</gene>
<dbReference type="OrthoDB" id="9813569at2"/>
<dbReference type="KEGG" id="csr:Cspa_c17470"/>
<sequence>MISCDYDDGSFSNNTYNKLFGGSPSNIAMNVKKLEAKSIVASAIGEDGLRKKIADIANYL</sequence>
<name>M1MVH3_9CLOT</name>
<dbReference type="Proteomes" id="UP000011728">
    <property type="component" value="Chromosome"/>
</dbReference>
<dbReference type="InterPro" id="IPR029056">
    <property type="entry name" value="Ribokinase-like"/>
</dbReference>
<evidence type="ECO:0000313" key="1">
    <source>
        <dbReference type="EMBL" id="AGF55517.1"/>
    </source>
</evidence>
<dbReference type="AlphaFoldDB" id="M1MVH3"/>
<protein>
    <submittedName>
        <fullName evidence="1">Uncharacterized protein</fullName>
    </submittedName>
</protein>
<dbReference type="Gene3D" id="3.40.1190.20">
    <property type="match status" value="1"/>
</dbReference>
<proteinExistence type="predicted"/>
<reference evidence="1 2" key="1">
    <citation type="submission" date="2013-02" db="EMBL/GenBank/DDBJ databases">
        <title>Genome sequence of Clostridium saccharoperbutylacetonicum N1-4(HMT).</title>
        <authorList>
            <person name="Poehlein A."/>
            <person name="Daniel R."/>
        </authorList>
    </citation>
    <scope>NUCLEOTIDE SEQUENCE [LARGE SCALE GENOMIC DNA]</scope>
    <source>
        <strain evidence="2">N1-4(HMT)</strain>
    </source>
</reference>
<dbReference type="EMBL" id="CP004121">
    <property type="protein sequence ID" value="AGF55517.1"/>
    <property type="molecule type" value="Genomic_DNA"/>
</dbReference>
<accession>M1MVH3</accession>
<dbReference type="SUPFAM" id="SSF53613">
    <property type="entry name" value="Ribokinase-like"/>
    <property type="match status" value="1"/>
</dbReference>
<dbReference type="PATRIC" id="fig|931276.5.peg.1723"/>
<evidence type="ECO:0000313" key="2">
    <source>
        <dbReference type="Proteomes" id="UP000011728"/>
    </source>
</evidence>
<keyword evidence="2" id="KW-1185">Reference proteome</keyword>
<organism evidence="1 2">
    <name type="scientific">Clostridium saccharoperbutylacetonicum N1-4(HMT)</name>
    <dbReference type="NCBI Taxonomy" id="931276"/>
    <lineage>
        <taxon>Bacteria</taxon>
        <taxon>Bacillati</taxon>
        <taxon>Bacillota</taxon>
        <taxon>Clostridia</taxon>
        <taxon>Eubacteriales</taxon>
        <taxon>Clostridiaceae</taxon>
        <taxon>Clostridium</taxon>
    </lineage>
</organism>